<feature type="compositionally biased region" description="Pro residues" evidence="1">
    <location>
        <begin position="32"/>
        <end position="43"/>
    </location>
</feature>
<gene>
    <name evidence="2" type="ORF">BCR35DRAFT_39541</name>
</gene>
<feature type="compositionally biased region" description="Low complexity" evidence="1">
    <location>
        <begin position="14"/>
        <end position="31"/>
    </location>
</feature>
<evidence type="ECO:0000313" key="2">
    <source>
        <dbReference type="EMBL" id="ORY87481.1"/>
    </source>
</evidence>
<sequence>MQRGHPPPPPPPTSIASSISISRAASPSHPLHLPPSPLLPPSPNRLLPHLPLPLQPQPREYALANQLLPLQPSTLMSLDLPCNASLPPLKQSLQHQTRPLPTLKTELAEVAWMNCLDQLNREQNVRLSYTSSPKQIPSLPSHYNTASPPKPSAPRTDSGPPTRSTSAKRSTSH</sequence>
<proteinExistence type="predicted"/>
<feature type="compositionally biased region" description="Polar residues" evidence="1">
    <location>
        <begin position="159"/>
        <end position="173"/>
    </location>
</feature>
<dbReference type="EMBL" id="MCGR01000013">
    <property type="protein sequence ID" value="ORY87481.1"/>
    <property type="molecule type" value="Genomic_DNA"/>
</dbReference>
<feature type="region of interest" description="Disordered" evidence="1">
    <location>
        <begin position="1"/>
        <end position="44"/>
    </location>
</feature>
<evidence type="ECO:0000313" key="3">
    <source>
        <dbReference type="Proteomes" id="UP000193467"/>
    </source>
</evidence>
<reference evidence="2 3" key="1">
    <citation type="submission" date="2016-07" db="EMBL/GenBank/DDBJ databases">
        <title>Pervasive Adenine N6-methylation of Active Genes in Fungi.</title>
        <authorList>
            <consortium name="DOE Joint Genome Institute"/>
            <person name="Mondo S.J."/>
            <person name="Dannebaum R.O."/>
            <person name="Kuo R.C."/>
            <person name="Labutti K."/>
            <person name="Haridas S."/>
            <person name="Kuo A."/>
            <person name="Salamov A."/>
            <person name="Ahrendt S.R."/>
            <person name="Lipzen A."/>
            <person name="Sullivan W."/>
            <person name="Andreopoulos W.B."/>
            <person name="Clum A."/>
            <person name="Lindquist E."/>
            <person name="Daum C."/>
            <person name="Ramamoorthy G.K."/>
            <person name="Gryganskyi A."/>
            <person name="Culley D."/>
            <person name="Magnuson J.K."/>
            <person name="James T.Y."/>
            <person name="O'Malley M.A."/>
            <person name="Stajich J.E."/>
            <person name="Spatafora J.W."/>
            <person name="Visel A."/>
            <person name="Grigoriev I.V."/>
        </authorList>
    </citation>
    <scope>NUCLEOTIDE SEQUENCE [LARGE SCALE GENOMIC DNA]</scope>
    <source>
        <strain evidence="2 3">62-1032</strain>
    </source>
</reference>
<dbReference type="Proteomes" id="UP000193467">
    <property type="component" value="Unassembled WGS sequence"/>
</dbReference>
<dbReference type="AlphaFoldDB" id="A0A1Y2FTX8"/>
<keyword evidence="3" id="KW-1185">Reference proteome</keyword>
<protein>
    <submittedName>
        <fullName evidence="2">Uncharacterized protein</fullName>
    </submittedName>
</protein>
<evidence type="ECO:0000256" key="1">
    <source>
        <dbReference type="SAM" id="MobiDB-lite"/>
    </source>
</evidence>
<feature type="compositionally biased region" description="Pro residues" evidence="1">
    <location>
        <begin position="1"/>
        <end position="13"/>
    </location>
</feature>
<organism evidence="2 3">
    <name type="scientific">Leucosporidium creatinivorum</name>
    <dbReference type="NCBI Taxonomy" id="106004"/>
    <lineage>
        <taxon>Eukaryota</taxon>
        <taxon>Fungi</taxon>
        <taxon>Dikarya</taxon>
        <taxon>Basidiomycota</taxon>
        <taxon>Pucciniomycotina</taxon>
        <taxon>Microbotryomycetes</taxon>
        <taxon>Leucosporidiales</taxon>
        <taxon>Leucosporidium</taxon>
    </lineage>
</organism>
<comment type="caution">
    <text evidence="2">The sequence shown here is derived from an EMBL/GenBank/DDBJ whole genome shotgun (WGS) entry which is preliminary data.</text>
</comment>
<dbReference type="InParanoid" id="A0A1Y2FTX8"/>
<accession>A0A1Y2FTX8</accession>
<feature type="region of interest" description="Disordered" evidence="1">
    <location>
        <begin position="131"/>
        <end position="173"/>
    </location>
</feature>
<name>A0A1Y2FTX8_9BASI</name>